<evidence type="ECO:0000256" key="2">
    <source>
        <dbReference type="SAM" id="MobiDB-lite"/>
    </source>
</evidence>
<name>A0ABW8TJ35_9CLOT</name>
<keyword evidence="4" id="KW-1185">Reference proteome</keyword>
<dbReference type="EMBL" id="JBJIAA010000016">
    <property type="protein sequence ID" value="MFL0252301.1"/>
    <property type="molecule type" value="Genomic_DNA"/>
</dbReference>
<organism evidence="3 4">
    <name type="scientific">Clostridium neuense</name>
    <dbReference type="NCBI Taxonomy" id="1728934"/>
    <lineage>
        <taxon>Bacteria</taxon>
        <taxon>Bacillati</taxon>
        <taxon>Bacillota</taxon>
        <taxon>Clostridia</taxon>
        <taxon>Eubacteriales</taxon>
        <taxon>Clostridiaceae</taxon>
        <taxon>Clostridium</taxon>
    </lineage>
</organism>
<protein>
    <submittedName>
        <fullName evidence="3">Uncharacterized protein</fullName>
    </submittedName>
</protein>
<comment type="caution">
    <text evidence="3">The sequence shown here is derived from an EMBL/GenBank/DDBJ whole genome shotgun (WGS) entry which is preliminary data.</text>
</comment>
<feature type="region of interest" description="Disordered" evidence="2">
    <location>
        <begin position="1"/>
        <end position="22"/>
    </location>
</feature>
<evidence type="ECO:0000313" key="4">
    <source>
        <dbReference type="Proteomes" id="UP001623592"/>
    </source>
</evidence>
<dbReference type="RefSeq" id="WP_406788958.1">
    <property type="nucleotide sequence ID" value="NZ_JBJIAA010000016.1"/>
</dbReference>
<reference evidence="3 4" key="1">
    <citation type="submission" date="2024-11" db="EMBL/GenBank/DDBJ databases">
        <authorList>
            <person name="Heng Y.C."/>
            <person name="Lim A.C.H."/>
            <person name="Lee J.K.Y."/>
            <person name="Kittelmann S."/>
        </authorList>
    </citation>
    <scope>NUCLEOTIDE SEQUENCE [LARGE SCALE GENOMIC DNA]</scope>
    <source>
        <strain evidence="3 4">WILCCON 0114</strain>
    </source>
</reference>
<dbReference type="Proteomes" id="UP001623592">
    <property type="component" value="Unassembled WGS sequence"/>
</dbReference>
<feature type="compositionally biased region" description="Basic and acidic residues" evidence="2">
    <location>
        <begin position="11"/>
        <end position="21"/>
    </location>
</feature>
<accession>A0ABW8TJ35</accession>
<feature type="coiled-coil region" evidence="1">
    <location>
        <begin position="43"/>
        <end position="70"/>
    </location>
</feature>
<evidence type="ECO:0000256" key="1">
    <source>
        <dbReference type="SAM" id="Coils"/>
    </source>
</evidence>
<proteinExistence type="predicted"/>
<sequence length="105" mass="12139">MIYKEDIEDSSDVKKHSEEGNKLNSSDLYSKIIETNEKLIKSNTEINNKVDKLQVLLDSQEKKLKAKDERLINLIISEIYSNSSENTDKANIFNNIFKKFKGIVE</sequence>
<evidence type="ECO:0000313" key="3">
    <source>
        <dbReference type="EMBL" id="MFL0252301.1"/>
    </source>
</evidence>
<keyword evidence="1" id="KW-0175">Coiled coil</keyword>
<gene>
    <name evidence="3" type="ORF">ACJDT4_17950</name>
</gene>
<feature type="compositionally biased region" description="Acidic residues" evidence="2">
    <location>
        <begin position="1"/>
        <end position="10"/>
    </location>
</feature>